<protein>
    <submittedName>
        <fullName evidence="3">Uncharacterized protein</fullName>
    </submittedName>
</protein>
<dbReference type="Gene3D" id="3.40.50.720">
    <property type="entry name" value="NAD(P)-binding Rossmann-like Domain"/>
    <property type="match status" value="1"/>
</dbReference>
<dbReference type="PANTHER" id="PTHR43669">
    <property type="entry name" value="5-KETO-D-GLUCONATE 5-REDUCTASE"/>
    <property type="match status" value="1"/>
</dbReference>
<comment type="caution">
    <text evidence="3">The sequence shown here is derived from an EMBL/GenBank/DDBJ whole genome shotgun (WGS) entry which is preliminary data.</text>
</comment>
<comment type="similarity">
    <text evidence="1">Belongs to the short-chain dehydrogenases/reductases (SDR) family.</text>
</comment>
<proteinExistence type="inferred from homology"/>
<accession>A0ABR4CTE0</accession>
<keyword evidence="4" id="KW-1185">Reference proteome</keyword>
<gene>
    <name evidence="3" type="ORF">VTL71DRAFT_11966</name>
</gene>
<evidence type="ECO:0000313" key="3">
    <source>
        <dbReference type="EMBL" id="KAL2072623.1"/>
    </source>
</evidence>
<evidence type="ECO:0000256" key="1">
    <source>
        <dbReference type="ARBA" id="ARBA00006484"/>
    </source>
</evidence>
<sequence>MTPKAILILGAGPNAGLHITKYFSEKSHKTVAVARNLSADINKIVDLVIKSDFSNPSNIKAILDEVKEKVGIPNVVVYNAYANPMAATGDPFTIPLDDFIAGLNTNMVSPYAAMSEAITGVKRLPREILKTFIYTGNLCMQLVMPVAMNLSLGERVLDLYYELATMKDQGIWGGTFVKEQGYVDFEGRIGSLPNIGDA</sequence>
<keyword evidence="2" id="KW-0560">Oxidoreductase</keyword>
<dbReference type="SUPFAM" id="SSF51735">
    <property type="entry name" value="NAD(P)-binding Rossmann-fold domains"/>
    <property type="match status" value="1"/>
</dbReference>
<dbReference type="InterPro" id="IPR036291">
    <property type="entry name" value="NAD(P)-bd_dom_sf"/>
</dbReference>
<evidence type="ECO:0000313" key="4">
    <source>
        <dbReference type="Proteomes" id="UP001595075"/>
    </source>
</evidence>
<organism evidence="3 4">
    <name type="scientific">Oculimacula yallundae</name>
    <dbReference type="NCBI Taxonomy" id="86028"/>
    <lineage>
        <taxon>Eukaryota</taxon>
        <taxon>Fungi</taxon>
        <taxon>Dikarya</taxon>
        <taxon>Ascomycota</taxon>
        <taxon>Pezizomycotina</taxon>
        <taxon>Leotiomycetes</taxon>
        <taxon>Helotiales</taxon>
        <taxon>Ploettnerulaceae</taxon>
        <taxon>Oculimacula</taxon>
    </lineage>
</organism>
<dbReference type="Proteomes" id="UP001595075">
    <property type="component" value="Unassembled WGS sequence"/>
</dbReference>
<name>A0ABR4CTE0_9HELO</name>
<reference evidence="3 4" key="1">
    <citation type="journal article" date="2024" name="Commun. Biol.">
        <title>Comparative genomic analysis of thermophilic fungi reveals convergent evolutionary adaptations and gene losses.</title>
        <authorList>
            <person name="Steindorff A.S."/>
            <person name="Aguilar-Pontes M.V."/>
            <person name="Robinson A.J."/>
            <person name="Andreopoulos B."/>
            <person name="LaButti K."/>
            <person name="Kuo A."/>
            <person name="Mondo S."/>
            <person name="Riley R."/>
            <person name="Otillar R."/>
            <person name="Haridas S."/>
            <person name="Lipzen A."/>
            <person name="Grimwood J."/>
            <person name="Schmutz J."/>
            <person name="Clum A."/>
            <person name="Reid I.D."/>
            <person name="Moisan M.C."/>
            <person name="Butler G."/>
            <person name="Nguyen T.T.M."/>
            <person name="Dewar K."/>
            <person name="Conant G."/>
            <person name="Drula E."/>
            <person name="Henrissat B."/>
            <person name="Hansel C."/>
            <person name="Singer S."/>
            <person name="Hutchinson M.I."/>
            <person name="de Vries R.P."/>
            <person name="Natvig D.O."/>
            <person name="Powell A.J."/>
            <person name="Tsang A."/>
            <person name="Grigoriev I.V."/>
        </authorList>
    </citation>
    <scope>NUCLEOTIDE SEQUENCE [LARGE SCALE GENOMIC DNA]</scope>
    <source>
        <strain evidence="3 4">CBS 494.80</strain>
    </source>
</reference>
<dbReference type="EMBL" id="JAZHXI010000004">
    <property type="protein sequence ID" value="KAL2072623.1"/>
    <property type="molecule type" value="Genomic_DNA"/>
</dbReference>
<evidence type="ECO:0000256" key="2">
    <source>
        <dbReference type="ARBA" id="ARBA00023002"/>
    </source>
</evidence>
<dbReference type="PANTHER" id="PTHR43669:SF4">
    <property type="entry name" value="SHORT-CHAIN DEHYDROGENASE"/>
    <property type="match status" value="1"/>
</dbReference>